<organism evidence="1 2">
    <name type="scientific">Bradyrhizobium archetypum</name>
    <dbReference type="NCBI Taxonomy" id="2721160"/>
    <lineage>
        <taxon>Bacteria</taxon>
        <taxon>Pseudomonadati</taxon>
        <taxon>Pseudomonadota</taxon>
        <taxon>Alphaproteobacteria</taxon>
        <taxon>Hyphomicrobiales</taxon>
        <taxon>Nitrobacteraceae</taxon>
        <taxon>Bradyrhizobium</taxon>
    </lineage>
</organism>
<reference evidence="1 2" key="1">
    <citation type="submission" date="2020-03" db="EMBL/GenBank/DDBJ databases">
        <title>Bradyrhizobium diversity isolated from nodules of Muelleranthus trifoliolatus.</title>
        <authorList>
            <person name="Klepa M."/>
            <person name="Helene L."/>
            <person name="Hungria M."/>
        </authorList>
    </citation>
    <scope>NUCLEOTIDE SEQUENCE [LARGE SCALE GENOMIC DNA]</scope>
    <source>
        <strain evidence="1 2">WSM 1744</strain>
    </source>
</reference>
<name>A0A7Y4LZV4_9BRAD</name>
<comment type="caution">
    <text evidence="1">The sequence shown here is derived from an EMBL/GenBank/DDBJ whole genome shotgun (WGS) entry which is preliminary data.</text>
</comment>
<keyword evidence="2" id="KW-1185">Reference proteome</keyword>
<dbReference type="Proteomes" id="UP000528734">
    <property type="component" value="Unassembled WGS sequence"/>
</dbReference>
<dbReference type="NCBIfam" id="NF040700">
    <property type="entry name" value="VPA1262_N_dom"/>
    <property type="match status" value="1"/>
</dbReference>
<gene>
    <name evidence="1" type="ORF">HCN50_00275</name>
</gene>
<proteinExistence type="predicted"/>
<dbReference type="RefSeq" id="WP_171707659.1">
    <property type="nucleotide sequence ID" value="NZ_JAAVLW010000001.1"/>
</dbReference>
<dbReference type="EMBL" id="JAAVLW010000001">
    <property type="protein sequence ID" value="NOJ44714.1"/>
    <property type="molecule type" value="Genomic_DNA"/>
</dbReference>
<accession>A0A7Y4LZV4</accession>
<dbReference type="AlphaFoldDB" id="A0A7Y4LZV4"/>
<evidence type="ECO:0000313" key="1">
    <source>
        <dbReference type="EMBL" id="NOJ44714.1"/>
    </source>
</evidence>
<sequence>MLPRSWNPDIAKNEIARCIEPGLLGFYTHFEVTEVFASLPDHAQPINIFTILVAEERLTDAQEQPRYLNPERIVLRSHKGWSFGIKRYLKPIAELVPSLDDLCSNGTWHASGHSLSVAKLVSIPAQFVPAENAGSVPINRVLKNNFWSGSHIFEWVDTTKTRLKALFDDPPALQELSEAVRKYVPIGLASLSDRLGNILVQLPVTVIKSKFGEMRETGELTIDIAWHPKAPPRTLRVLCETEDDGAISGFNSRNLDQPQMLLPMQDGEGLRRAVLWDEPNGLLLAASGEMSFIRSIELAMQIVGGEPRVFSVPNATGGFDDYRVGVSPRPIKNIVGDASSNPVREWRQSRIYREEASRLRQSRAFKQYLPQSGQQQALHEEAIEDVRFLIRQHGQDATWLWDPYLSADDIIKTLFHCPYADADLRALSDAQGFEAEQSSTSTSKTRFIEQQRAFFTGIKSNWSGLRLEFRARIGMAGWSFHDRFLLFPATRTGAQVWSLGTSVNGLGKQHHILQRVEDGQLICDAFEDLWRQLDQPEHLVWKKP</sequence>
<protein>
    <submittedName>
        <fullName evidence="1">Uncharacterized protein</fullName>
    </submittedName>
</protein>
<evidence type="ECO:0000313" key="2">
    <source>
        <dbReference type="Proteomes" id="UP000528734"/>
    </source>
</evidence>